<feature type="domain" description="Major facilitator superfamily (MFS) profile" evidence="11">
    <location>
        <begin position="66"/>
        <end position="521"/>
    </location>
</feature>
<comment type="similarity">
    <text evidence="2 8">Belongs to the major facilitator superfamily. Sugar transporter (TC 2.A.1.1) family.</text>
</comment>
<evidence type="ECO:0000259" key="11">
    <source>
        <dbReference type="PROSITE" id="PS50850"/>
    </source>
</evidence>
<dbReference type="InterPro" id="IPR003663">
    <property type="entry name" value="Sugar/inositol_transpt"/>
</dbReference>
<comment type="catalytic activity">
    <reaction evidence="7">
        <text>myo-inositol(out) + H(+)(out) = myo-inositol(in) + H(+)(in)</text>
        <dbReference type="Rhea" id="RHEA:60364"/>
        <dbReference type="ChEBI" id="CHEBI:15378"/>
        <dbReference type="ChEBI" id="CHEBI:17268"/>
    </reaction>
</comment>
<dbReference type="NCBIfam" id="TIGR00879">
    <property type="entry name" value="SP"/>
    <property type="match status" value="1"/>
</dbReference>
<dbReference type="GO" id="GO:0005351">
    <property type="term" value="F:carbohydrate:proton symporter activity"/>
    <property type="evidence" value="ECO:0007669"/>
    <property type="project" value="TreeGrafter"/>
</dbReference>
<dbReference type="PANTHER" id="PTHR48022:SF55">
    <property type="entry name" value="SUGAR TRANSPORTER STL1"/>
    <property type="match status" value="1"/>
</dbReference>
<dbReference type="Pfam" id="PF00083">
    <property type="entry name" value="Sugar_tr"/>
    <property type="match status" value="1"/>
</dbReference>
<evidence type="ECO:0000256" key="7">
    <source>
        <dbReference type="ARBA" id="ARBA00049119"/>
    </source>
</evidence>
<dbReference type="Proteomes" id="UP000198372">
    <property type="component" value="Unassembled WGS sequence"/>
</dbReference>
<evidence type="ECO:0000313" key="13">
    <source>
        <dbReference type="Proteomes" id="UP000198372"/>
    </source>
</evidence>
<dbReference type="Gene3D" id="1.20.1250.20">
    <property type="entry name" value="MFS general substrate transporter like domains"/>
    <property type="match status" value="2"/>
</dbReference>
<comment type="subcellular location">
    <subcellularLocation>
        <location evidence="1">Membrane</location>
        <topology evidence="1">Multi-pass membrane protein</topology>
    </subcellularLocation>
</comment>
<feature type="region of interest" description="Disordered" evidence="9">
    <location>
        <begin position="1"/>
        <end position="41"/>
    </location>
</feature>
<evidence type="ECO:0000256" key="5">
    <source>
        <dbReference type="ARBA" id="ARBA00022989"/>
    </source>
</evidence>
<dbReference type="GO" id="GO:0016020">
    <property type="term" value="C:membrane"/>
    <property type="evidence" value="ECO:0007669"/>
    <property type="project" value="UniProtKB-SubCell"/>
</dbReference>
<feature type="transmembrane region" description="Helical" evidence="10">
    <location>
        <begin position="374"/>
        <end position="395"/>
    </location>
</feature>
<dbReference type="OrthoDB" id="2544694at2759"/>
<dbReference type="InterPro" id="IPR005828">
    <property type="entry name" value="MFS_sugar_transport-like"/>
</dbReference>
<keyword evidence="13" id="KW-1185">Reference proteome</keyword>
<dbReference type="SUPFAM" id="SSF103473">
    <property type="entry name" value="MFS general substrate transporter"/>
    <property type="match status" value="1"/>
</dbReference>
<gene>
    <name evidence="12" type="ORF">BQ2448_6877</name>
</gene>
<dbReference type="PROSITE" id="PS50850">
    <property type="entry name" value="MFS"/>
    <property type="match status" value="1"/>
</dbReference>
<dbReference type="PRINTS" id="PR00171">
    <property type="entry name" value="SUGRTRNSPORT"/>
</dbReference>
<accession>A0A238FGL3</accession>
<evidence type="ECO:0000256" key="1">
    <source>
        <dbReference type="ARBA" id="ARBA00004141"/>
    </source>
</evidence>
<dbReference type="FunFam" id="1.20.1250.20:FF:000061">
    <property type="entry name" value="MFS sugar transporter"/>
    <property type="match status" value="1"/>
</dbReference>
<keyword evidence="3 8" id="KW-0813">Transport</keyword>
<protein>
    <submittedName>
        <fullName evidence="12">BQ2448_6877 protein</fullName>
    </submittedName>
</protein>
<evidence type="ECO:0000256" key="3">
    <source>
        <dbReference type="ARBA" id="ARBA00022448"/>
    </source>
</evidence>
<feature type="transmembrane region" description="Helical" evidence="10">
    <location>
        <begin position="493"/>
        <end position="517"/>
    </location>
</feature>
<dbReference type="InterPro" id="IPR005829">
    <property type="entry name" value="Sugar_transporter_CS"/>
</dbReference>
<evidence type="ECO:0000256" key="4">
    <source>
        <dbReference type="ARBA" id="ARBA00022692"/>
    </source>
</evidence>
<organism evidence="12 13">
    <name type="scientific">Microbotryum intermedium</name>
    <dbReference type="NCBI Taxonomy" id="269621"/>
    <lineage>
        <taxon>Eukaryota</taxon>
        <taxon>Fungi</taxon>
        <taxon>Dikarya</taxon>
        <taxon>Basidiomycota</taxon>
        <taxon>Pucciniomycotina</taxon>
        <taxon>Microbotryomycetes</taxon>
        <taxon>Microbotryales</taxon>
        <taxon>Microbotryaceae</taxon>
        <taxon>Microbotryum</taxon>
    </lineage>
</organism>
<dbReference type="PANTHER" id="PTHR48022">
    <property type="entry name" value="PLASTIDIC GLUCOSE TRANSPORTER 4"/>
    <property type="match status" value="1"/>
</dbReference>
<feature type="transmembrane region" description="Helical" evidence="10">
    <location>
        <begin position="247"/>
        <end position="269"/>
    </location>
</feature>
<keyword evidence="6 10" id="KW-0472">Membrane</keyword>
<feature type="transmembrane region" description="Helical" evidence="10">
    <location>
        <begin position="215"/>
        <end position="235"/>
    </location>
</feature>
<dbReference type="PROSITE" id="PS00216">
    <property type="entry name" value="SUGAR_TRANSPORT_1"/>
    <property type="match status" value="1"/>
</dbReference>
<keyword evidence="4 10" id="KW-0812">Transmembrane</keyword>
<evidence type="ECO:0000256" key="10">
    <source>
        <dbReference type="SAM" id="Phobius"/>
    </source>
</evidence>
<reference evidence="13" key="1">
    <citation type="submission" date="2016-09" db="EMBL/GenBank/DDBJ databases">
        <authorList>
            <person name="Jeantristanb JTB J.-T."/>
            <person name="Ricardo R."/>
        </authorList>
    </citation>
    <scope>NUCLEOTIDE SEQUENCE [LARGE SCALE GENOMIC DNA]</scope>
</reference>
<sequence length="586" mass="63747">MAGFSKSSENEKVAPASAERQSIDSGASHFSEGSQTLAGGAHQHKYEKGAVPTYGGLMGDKLIWAITASASCGFGLFGYDQGVMSGIISAPQFFRVLPTLSPEVSGDYQSSVLQAFIVAIYEAPILRRFGLLQIGCLAGAIFALGFGDRLGRRKMMVTGVAIMCIGVIIQITTMKDHSAFAQFTIGRIVTGLGNGMNTATIPTWHAETAKAHNRGLLICIEASMISTGTAISYWIDLGFSYIDNSISWRVPIGLQMIFAAGLVASVAFLPESPRWLLANGQKEEGQRVIGALEPAPIESELVITQTKVIIDSLEGSVQPKKSDVLTNGPTQHLRRALLGASSQVMQQIGGCNAVIYFAPVIFQQNLNLSRELSLILGGVNVTIYAISSGIAFYTIERVGRRILFLVGSAGQALSMFIIMAFLIPGSDNLIKGSVFGIFLYLAFFGFTWLQLPWIYPAEVNPLATRTNANALSTICNWLFNFAVVMWTPPMLTAINWGTFLFFGVLNVLFIPFIWVFYPETAGRTLEEIDCIFARAYVEKRPYVKVAAEMPKLTEQEIEQEWKRLGLTGEVEGPRGLKDARDLPSIA</sequence>
<feature type="transmembrane region" description="Helical" evidence="10">
    <location>
        <begin position="153"/>
        <end position="172"/>
    </location>
</feature>
<dbReference type="STRING" id="269621.A0A238FGL3"/>
<evidence type="ECO:0000256" key="8">
    <source>
        <dbReference type="RuleBase" id="RU003346"/>
    </source>
</evidence>
<evidence type="ECO:0000256" key="2">
    <source>
        <dbReference type="ARBA" id="ARBA00010992"/>
    </source>
</evidence>
<feature type="transmembrane region" description="Helical" evidence="10">
    <location>
        <begin position="467"/>
        <end position="487"/>
    </location>
</feature>
<feature type="transmembrane region" description="Helical" evidence="10">
    <location>
        <begin position="435"/>
        <end position="455"/>
    </location>
</feature>
<proteinExistence type="inferred from homology"/>
<feature type="transmembrane region" description="Helical" evidence="10">
    <location>
        <begin position="129"/>
        <end position="147"/>
    </location>
</feature>
<evidence type="ECO:0000313" key="12">
    <source>
        <dbReference type="EMBL" id="SCV72952.1"/>
    </source>
</evidence>
<dbReference type="EMBL" id="FMSP01000017">
    <property type="protein sequence ID" value="SCV72952.1"/>
    <property type="molecule type" value="Genomic_DNA"/>
</dbReference>
<dbReference type="InterPro" id="IPR020846">
    <property type="entry name" value="MFS_dom"/>
</dbReference>
<dbReference type="InterPro" id="IPR050360">
    <property type="entry name" value="MFS_Sugar_Transporters"/>
</dbReference>
<evidence type="ECO:0000256" key="9">
    <source>
        <dbReference type="SAM" id="MobiDB-lite"/>
    </source>
</evidence>
<name>A0A238FGL3_9BASI</name>
<dbReference type="InterPro" id="IPR036259">
    <property type="entry name" value="MFS_trans_sf"/>
</dbReference>
<keyword evidence="5 10" id="KW-1133">Transmembrane helix</keyword>
<dbReference type="AlphaFoldDB" id="A0A238FGL3"/>
<evidence type="ECO:0000256" key="6">
    <source>
        <dbReference type="ARBA" id="ARBA00023136"/>
    </source>
</evidence>
<feature type="transmembrane region" description="Helical" evidence="10">
    <location>
        <begin position="402"/>
        <end position="423"/>
    </location>
</feature>
<feature type="transmembrane region" description="Helical" evidence="10">
    <location>
        <begin position="344"/>
        <end position="362"/>
    </location>
</feature>